<dbReference type="RefSeq" id="WP_273912833.1">
    <property type="nucleotide sequence ID" value="NZ_JAMDGX010000071.1"/>
</dbReference>
<evidence type="ECO:0000313" key="2">
    <source>
        <dbReference type="EMBL" id="MDD0993709.1"/>
    </source>
</evidence>
<protein>
    <submittedName>
        <fullName evidence="2">YscW family type III secretion system pilotin</fullName>
    </submittedName>
</protein>
<name>A0ABT5P044_9PSED</name>
<feature type="chain" id="PRO_5047452185" evidence="1">
    <location>
        <begin position="21"/>
        <end position="132"/>
    </location>
</feature>
<dbReference type="EMBL" id="JAMDGY010000104">
    <property type="protein sequence ID" value="MDD0993709.1"/>
    <property type="molecule type" value="Genomic_DNA"/>
</dbReference>
<feature type="signal peptide" evidence="1">
    <location>
        <begin position="1"/>
        <end position="20"/>
    </location>
</feature>
<dbReference type="NCBIfam" id="TIGR02567">
    <property type="entry name" value="YscW"/>
    <property type="match status" value="1"/>
</dbReference>
<dbReference type="Gene3D" id="2.60.40.2990">
    <property type="match status" value="1"/>
</dbReference>
<gene>
    <name evidence="2" type="ORF">M5G11_24580</name>
</gene>
<sequence>MNLILCATSCLLLSGCVAVALEQPVFSGRVDLAPPLTRSGYLTVQRYSAQGADLRLVGEQRYRVNLLPLYFEFSRDVPGAVVVRAQLSWSEGGAVQAQVLDTLQPGKRARLTLKPLPCFPQCTTGKTQAGTL</sequence>
<dbReference type="InterPro" id="IPR053740">
    <property type="entry name" value="T3SS_Pilotin"/>
</dbReference>
<evidence type="ECO:0000256" key="1">
    <source>
        <dbReference type="SAM" id="SignalP"/>
    </source>
</evidence>
<evidence type="ECO:0000313" key="3">
    <source>
        <dbReference type="Proteomes" id="UP001148203"/>
    </source>
</evidence>
<dbReference type="Proteomes" id="UP001148203">
    <property type="component" value="Unassembled WGS sequence"/>
</dbReference>
<keyword evidence="1" id="KW-0732">Signal</keyword>
<organism evidence="2 3">
    <name type="scientific">Pseudomonas fontis</name>
    <dbReference type="NCBI Taxonomy" id="2942633"/>
    <lineage>
        <taxon>Bacteria</taxon>
        <taxon>Pseudomonadati</taxon>
        <taxon>Pseudomonadota</taxon>
        <taxon>Gammaproteobacteria</taxon>
        <taxon>Pseudomonadales</taxon>
        <taxon>Pseudomonadaceae</taxon>
        <taxon>Pseudomonas</taxon>
    </lineage>
</organism>
<proteinExistence type="predicted"/>
<keyword evidence="3" id="KW-1185">Reference proteome</keyword>
<accession>A0ABT5P044</accession>
<reference evidence="2 3" key="1">
    <citation type="submission" date="2022-05" db="EMBL/GenBank/DDBJ databases">
        <title>Novel Pseudomonas spp. Isolated from a Rainbow Trout Aquaculture Facility.</title>
        <authorList>
            <person name="Testerman T."/>
            <person name="Graf J."/>
        </authorList>
    </citation>
    <scope>NUCLEOTIDE SEQUENCE [LARGE SCALE GENOMIC DNA]</scope>
    <source>
        <strain evidence="2 3">ID681</strain>
    </source>
</reference>
<comment type="caution">
    <text evidence="2">The sequence shown here is derived from an EMBL/GenBank/DDBJ whole genome shotgun (WGS) entry which is preliminary data.</text>
</comment>